<dbReference type="PANTHER" id="PTHR43553:SF11">
    <property type="entry name" value="ABC TRANSPORTER ATP-BINDING_PERMEASE PROTEIN YOJI"/>
    <property type="match status" value="1"/>
</dbReference>
<proteinExistence type="predicted"/>
<keyword evidence="4 9" id="KW-0812">Transmembrane</keyword>
<dbReference type="InterPro" id="IPR050095">
    <property type="entry name" value="ECF_ABC_transporter_ATP-bd"/>
</dbReference>
<dbReference type="GO" id="GO:0016887">
    <property type="term" value="F:ATP hydrolysis activity"/>
    <property type="evidence" value="ECO:0007669"/>
    <property type="project" value="InterPro"/>
</dbReference>
<evidence type="ECO:0000256" key="3">
    <source>
        <dbReference type="ARBA" id="ARBA00022475"/>
    </source>
</evidence>
<organism evidence="12 13">
    <name type="scientific">Paludibacterium paludis</name>
    <dbReference type="NCBI Taxonomy" id="1225769"/>
    <lineage>
        <taxon>Bacteria</taxon>
        <taxon>Pseudomonadati</taxon>
        <taxon>Pseudomonadota</taxon>
        <taxon>Betaproteobacteria</taxon>
        <taxon>Neisseriales</taxon>
        <taxon>Chromobacteriaceae</taxon>
        <taxon>Paludibacterium</taxon>
    </lineage>
</organism>
<dbReference type="CDD" id="cd03225">
    <property type="entry name" value="ABC_cobalt_CbiO_domain1"/>
    <property type="match status" value="1"/>
</dbReference>
<evidence type="ECO:0000256" key="4">
    <source>
        <dbReference type="ARBA" id="ARBA00022692"/>
    </source>
</evidence>
<feature type="transmembrane region" description="Helical" evidence="9">
    <location>
        <begin position="144"/>
        <end position="161"/>
    </location>
</feature>
<evidence type="ECO:0000259" key="11">
    <source>
        <dbReference type="PROSITE" id="PS50929"/>
    </source>
</evidence>
<evidence type="ECO:0000256" key="9">
    <source>
        <dbReference type="SAM" id="Phobius"/>
    </source>
</evidence>
<keyword evidence="13" id="KW-1185">Reference proteome</keyword>
<dbReference type="InterPro" id="IPR003439">
    <property type="entry name" value="ABC_transporter-like_ATP-bd"/>
</dbReference>
<dbReference type="AlphaFoldDB" id="A0A918U9B2"/>
<feature type="domain" description="ABC transporter" evidence="10">
    <location>
        <begin position="313"/>
        <end position="528"/>
    </location>
</feature>
<keyword evidence="2" id="KW-0813">Transport</keyword>
<evidence type="ECO:0000256" key="2">
    <source>
        <dbReference type="ARBA" id="ARBA00022448"/>
    </source>
</evidence>
<protein>
    <submittedName>
        <fullName evidence="12">Peptide ABC transporter ATP-binding protein</fullName>
    </submittedName>
</protein>
<feature type="transmembrane region" description="Helical" evidence="9">
    <location>
        <begin position="50"/>
        <end position="70"/>
    </location>
</feature>
<evidence type="ECO:0000256" key="8">
    <source>
        <dbReference type="ARBA" id="ARBA00023136"/>
    </source>
</evidence>
<name>A0A918U9B2_9NEIS</name>
<reference evidence="12" key="1">
    <citation type="journal article" date="2014" name="Int. J. Syst. Evol. Microbiol.">
        <title>Complete genome sequence of Corynebacterium casei LMG S-19264T (=DSM 44701T), isolated from a smear-ripened cheese.</title>
        <authorList>
            <consortium name="US DOE Joint Genome Institute (JGI-PGF)"/>
            <person name="Walter F."/>
            <person name="Albersmeier A."/>
            <person name="Kalinowski J."/>
            <person name="Ruckert C."/>
        </authorList>
    </citation>
    <scope>NUCLEOTIDE SEQUENCE</scope>
    <source>
        <strain evidence="12">KCTC 32182</strain>
    </source>
</reference>
<dbReference type="Gene3D" id="1.20.1560.10">
    <property type="entry name" value="ABC transporter type 1, transmembrane domain"/>
    <property type="match status" value="1"/>
</dbReference>
<feature type="transmembrane region" description="Helical" evidence="9">
    <location>
        <begin position="122"/>
        <end position="138"/>
    </location>
</feature>
<dbReference type="Proteomes" id="UP000645257">
    <property type="component" value="Unassembled WGS sequence"/>
</dbReference>
<keyword evidence="8 9" id="KW-0472">Membrane</keyword>
<dbReference type="RefSeq" id="WP_189532442.1">
    <property type="nucleotide sequence ID" value="NZ_BMYX01000005.1"/>
</dbReference>
<feature type="transmembrane region" description="Helical" evidence="9">
    <location>
        <begin position="258"/>
        <end position="277"/>
    </location>
</feature>
<dbReference type="PROSITE" id="PS50929">
    <property type="entry name" value="ABC_TM1F"/>
    <property type="match status" value="1"/>
</dbReference>
<dbReference type="InterPro" id="IPR003593">
    <property type="entry name" value="AAA+_ATPase"/>
</dbReference>
<dbReference type="InterPro" id="IPR015856">
    <property type="entry name" value="ABC_transpr_CbiO/EcfA_su"/>
</dbReference>
<evidence type="ECO:0000256" key="7">
    <source>
        <dbReference type="ARBA" id="ARBA00022989"/>
    </source>
</evidence>
<evidence type="ECO:0000256" key="6">
    <source>
        <dbReference type="ARBA" id="ARBA00022840"/>
    </source>
</evidence>
<evidence type="ECO:0000259" key="10">
    <source>
        <dbReference type="PROSITE" id="PS50893"/>
    </source>
</evidence>
<evidence type="ECO:0000256" key="5">
    <source>
        <dbReference type="ARBA" id="ARBA00022741"/>
    </source>
</evidence>
<gene>
    <name evidence="12" type="ORF">GCM10011289_12850</name>
</gene>
<evidence type="ECO:0000313" key="13">
    <source>
        <dbReference type="Proteomes" id="UP000645257"/>
    </source>
</evidence>
<dbReference type="Gene3D" id="3.40.50.300">
    <property type="entry name" value="P-loop containing nucleotide triphosphate hydrolases"/>
    <property type="match status" value="1"/>
</dbReference>
<dbReference type="GO" id="GO:0043190">
    <property type="term" value="C:ATP-binding cassette (ABC) transporter complex"/>
    <property type="evidence" value="ECO:0007669"/>
    <property type="project" value="TreeGrafter"/>
</dbReference>
<dbReference type="EMBL" id="BMYX01000005">
    <property type="protein sequence ID" value="GGY11349.1"/>
    <property type="molecule type" value="Genomic_DNA"/>
</dbReference>
<dbReference type="GO" id="GO:0140359">
    <property type="term" value="F:ABC-type transporter activity"/>
    <property type="evidence" value="ECO:0007669"/>
    <property type="project" value="InterPro"/>
</dbReference>
<dbReference type="SUPFAM" id="SSF52540">
    <property type="entry name" value="P-loop containing nucleoside triphosphate hydrolases"/>
    <property type="match status" value="1"/>
</dbReference>
<reference evidence="12" key="2">
    <citation type="submission" date="2020-09" db="EMBL/GenBank/DDBJ databases">
        <authorList>
            <person name="Sun Q."/>
            <person name="Kim S."/>
        </authorList>
    </citation>
    <scope>NUCLEOTIDE SEQUENCE</scope>
    <source>
        <strain evidence="12">KCTC 32182</strain>
    </source>
</reference>
<comment type="caution">
    <text evidence="12">The sequence shown here is derived from an EMBL/GenBank/DDBJ whole genome shotgun (WGS) entry which is preliminary data.</text>
</comment>
<dbReference type="PROSITE" id="PS50893">
    <property type="entry name" value="ABC_TRANSPORTER_2"/>
    <property type="match status" value="1"/>
</dbReference>
<dbReference type="PANTHER" id="PTHR43553">
    <property type="entry name" value="HEAVY METAL TRANSPORTER"/>
    <property type="match status" value="1"/>
</dbReference>
<dbReference type="SUPFAM" id="SSF90123">
    <property type="entry name" value="ABC transporter transmembrane region"/>
    <property type="match status" value="1"/>
</dbReference>
<evidence type="ECO:0000313" key="12">
    <source>
        <dbReference type="EMBL" id="GGY11349.1"/>
    </source>
</evidence>
<comment type="subcellular location">
    <subcellularLocation>
        <location evidence="1">Cell membrane</location>
        <topology evidence="1">Multi-pass membrane protein</topology>
    </subcellularLocation>
</comment>
<dbReference type="SMART" id="SM00382">
    <property type="entry name" value="AAA"/>
    <property type="match status" value="1"/>
</dbReference>
<dbReference type="InterPro" id="IPR036640">
    <property type="entry name" value="ABC1_TM_sf"/>
</dbReference>
<sequence length="528" mass="58974">MKLSRKHYFQLILSLCTGLIFCWSEMQFISMVSKVGTDGDMGAQVLKGGLLISAIIAAGFITKLSLDIFAEDVSYQIHKKLADSLILCTYRDLERIGIAKGYSALTRDLEVIYQGMRILPELVLNALLLAGVFIYLAIQSPRGFLTYGLVVACAVGVSYIINSQVVKHLDLIRTKIDELHGHYQAFFKGAIELRLSRARQQYQRKSTASALTELLARRKRIAWLDAFNLNWGHGITISLILAIIAFPEWFFSVKNKTLQLNFVLATLFLISPITVLLENIGKVLNATISIRRILPLTTPTRPPQIRHTPSETLSLQGLRYRYPNEERSIGDMDLTVRRGEITFIVGGNGSGKSTLFKLLTGLYPAHHGVREVDGKPLENAHLVECAMVEASPYVFDRLLALDGNIPSAETVARLIERLWLTGKVGYIDGRLSCTTLSQGQTKRLALLTALASGQNCLLLDEFAADQDPQFKRYFYRTLLRELKAEGKTLIVISHDAEYFDAADRVLKMTDGCLSEISPEVIKHDLQPV</sequence>
<dbReference type="InterPro" id="IPR027417">
    <property type="entry name" value="P-loop_NTPase"/>
</dbReference>
<keyword evidence="5" id="KW-0547">Nucleotide-binding</keyword>
<dbReference type="InterPro" id="IPR011527">
    <property type="entry name" value="ABC1_TM_dom"/>
</dbReference>
<accession>A0A918U9B2</accession>
<evidence type="ECO:0000256" key="1">
    <source>
        <dbReference type="ARBA" id="ARBA00004651"/>
    </source>
</evidence>
<feature type="transmembrane region" description="Helical" evidence="9">
    <location>
        <begin position="227"/>
        <end position="246"/>
    </location>
</feature>
<keyword evidence="6 12" id="KW-0067">ATP-binding</keyword>
<dbReference type="Pfam" id="PF00005">
    <property type="entry name" value="ABC_tran"/>
    <property type="match status" value="1"/>
</dbReference>
<dbReference type="GO" id="GO:0005524">
    <property type="term" value="F:ATP binding"/>
    <property type="evidence" value="ECO:0007669"/>
    <property type="project" value="UniProtKB-KW"/>
</dbReference>
<keyword evidence="7 9" id="KW-1133">Transmembrane helix</keyword>
<feature type="domain" description="ABC transmembrane type-1" evidence="11">
    <location>
        <begin position="11"/>
        <end position="289"/>
    </location>
</feature>
<keyword evidence="3" id="KW-1003">Cell membrane</keyword>